<evidence type="ECO:0000313" key="2">
    <source>
        <dbReference type="EMBL" id="KAJ4267000.1"/>
    </source>
</evidence>
<organism evidence="2 3">
    <name type="scientific">Fusarium torreyae</name>
    <dbReference type="NCBI Taxonomy" id="1237075"/>
    <lineage>
        <taxon>Eukaryota</taxon>
        <taxon>Fungi</taxon>
        <taxon>Dikarya</taxon>
        <taxon>Ascomycota</taxon>
        <taxon>Pezizomycotina</taxon>
        <taxon>Sordariomycetes</taxon>
        <taxon>Hypocreomycetidae</taxon>
        <taxon>Hypocreales</taxon>
        <taxon>Nectriaceae</taxon>
        <taxon>Fusarium</taxon>
    </lineage>
</organism>
<dbReference type="Proteomes" id="UP001152049">
    <property type="component" value="Unassembled WGS sequence"/>
</dbReference>
<evidence type="ECO:0000256" key="1">
    <source>
        <dbReference type="SAM" id="MobiDB-lite"/>
    </source>
</evidence>
<feature type="compositionally biased region" description="Basic and acidic residues" evidence="1">
    <location>
        <begin position="259"/>
        <end position="268"/>
    </location>
</feature>
<feature type="region of interest" description="Disordered" evidence="1">
    <location>
        <begin position="247"/>
        <end position="278"/>
    </location>
</feature>
<dbReference type="OrthoDB" id="5072374at2759"/>
<comment type="caution">
    <text evidence="2">The sequence shown here is derived from an EMBL/GenBank/DDBJ whole genome shotgun (WGS) entry which is preliminary data.</text>
</comment>
<evidence type="ECO:0000313" key="3">
    <source>
        <dbReference type="Proteomes" id="UP001152049"/>
    </source>
</evidence>
<gene>
    <name evidence="2" type="ORF">NW762_003098</name>
</gene>
<dbReference type="EMBL" id="JAOQAZ010000004">
    <property type="protein sequence ID" value="KAJ4267000.1"/>
    <property type="molecule type" value="Genomic_DNA"/>
</dbReference>
<keyword evidence="3" id="KW-1185">Reference proteome</keyword>
<name>A0A9W8SA35_9HYPO</name>
<sequence>MADVENHLEPLPCCPTPRADYGNFSEFSELFSYPLSPTTDQRSISELFFCAQTPRAELDEISDLFSCASPLEDTLNNNTPLSAPPIDDCNHCGCSDVDDEAAHHCDDNEDNKDNEDHEDDVVFISSQPIQHNNPSSPIKHEDFHISTQEPSFANRKHIEDNSQSDAPSTQTSSFVQAQETLARDAESITREPIFVLGLFVGAILQKIMHSSSSENSLSRLATQCSSQNHQMIPDRTLEANKPLKVKTKASASPRKRKLKAESIQDARPRLKKTKLSSRQPEHASYKPMVVILTDKCTAKSQPEKWEYEWNIERKLWVADNAPQWMREWRGEALLSFREYLTIRVRPNSDWLPVDVQWREGGEGEEGVFEGSDNLEENDWTYQITSKAMLSMLSGGVTGMGTVTK</sequence>
<protein>
    <submittedName>
        <fullName evidence="2">Uncharacterized protein</fullName>
    </submittedName>
</protein>
<proteinExistence type="predicted"/>
<dbReference type="AlphaFoldDB" id="A0A9W8SA35"/>
<feature type="compositionally biased region" description="Basic residues" evidence="1">
    <location>
        <begin position="247"/>
        <end position="258"/>
    </location>
</feature>
<accession>A0A9W8SA35</accession>
<reference evidence="2" key="1">
    <citation type="submission" date="2022-09" db="EMBL/GenBank/DDBJ databases">
        <title>Fusarium specimens isolated from Avocado Roots.</title>
        <authorList>
            <person name="Stajich J."/>
            <person name="Roper C."/>
            <person name="Heimlech-Rivalta G."/>
        </authorList>
    </citation>
    <scope>NUCLEOTIDE SEQUENCE</scope>
    <source>
        <strain evidence="2">CF00136</strain>
    </source>
</reference>